<protein>
    <submittedName>
        <fullName evidence="1">Uncharacterized protein</fullName>
    </submittedName>
</protein>
<comment type="caution">
    <text evidence="1">The sequence shown here is derived from an EMBL/GenBank/DDBJ whole genome shotgun (WGS) entry which is preliminary data.</text>
</comment>
<dbReference type="EMBL" id="JAULUE010002067">
    <property type="protein sequence ID" value="KAK5876784.1"/>
    <property type="molecule type" value="Genomic_DNA"/>
</dbReference>
<proteinExistence type="predicted"/>
<organism evidence="1 2">
    <name type="scientific">Champsocephalus esox</name>
    <name type="common">pike icefish</name>
    <dbReference type="NCBI Taxonomy" id="159716"/>
    <lineage>
        <taxon>Eukaryota</taxon>
        <taxon>Metazoa</taxon>
        <taxon>Chordata</taxon>
        <taxon>Craniata</taxon>
        <taxon>Vertebrata</taxon>
        <taxon>Euteleostomi</taxon>
        <taxon>Actinopterygii</taxon>
        <taxon>Neopterygii</taxon>
        <taxon>Teleostei</taxon>
        <taxon>Neoteleostei</taxon>
        <taxon>Acanthomorphata</taxon>
        <taxon>Eupercaria</taxon>
        <taxon>Perciformes</taxon>
        <taxon>Notothenioidei</taxon>
        <taxon>Channichthyidae</taxon>
        <taxon>Champsocephalus</taxon>
    </lineage>
</organism>
<reference evidence="1 2" key="1">
    <citation type="journal article" date="2023" name="Mol. Biol. Evol.">
        <title>Genomics of Secondarily Temperate Adaptation in the Only Non-Antarctic Icefish.</title>
        <authorList>
            <person name="Rivera-Colon A.G."/>
            <person name="Rayamajhi N."/>
            <person name="Minhas B.F."/>
            <person name="Madrigal G."/>
            <person name="Bilyk K.T."/>
            <person name="Yoon V."/>
            <person name="Hune M."/>
            <person name="Gregory S."/>
            <person name="Cheng C.H.C."/>
            <person name="Catchen J.M."/>
        </authorList>
    </citation>
    <scope>NUCLEOTIDE SEQUENCE [LARGE SCALE GENOMIC DNA]</scope>
    <source>
        <strain evidence="1">JC2023a</strain>
    </source>
</reference>
<name>A0AAN8GCK4_9TELE</name>
<evidence type="ECO:0000313" key="2">
    <source>
        <dbReference type="Proteomes" id="UP001335648"/>
    </source>
</evidence>
<accession>A0AAN8GCK4</accession>
<evidence type="ECO:0000313" key="1">
    <source>
        <dbReference type="EMBL" id="KAK5876784.1"/>
    </source>
</evidence>
<sequence length="102" mass="11513">MTTYATILHNASDILRLYQNVYLPKSCATGTLHCSLAPSHQRLTVFPISPKPVPLCQQLDQHSKRTVQRAAKHLLCYCPSLKGSTIALHLLQRNIQKNIHEK</sequence>
<dbReference type="AlphaFoldDB" id="A0AAN8GCK4"/>
<gene>
    <name evidence="1" type="ORF">CesoFtcFv8_026104</name>
</gene>
<keyword evidence="2" id="KW-1185">Reference proteome</keyword>
<dbReference type="Proteomes" id="UP001335648">
    <property type="component" value="Unassembled WGS sequence"/>
</dbReference>